<dbReference type="Gene3D" id="1.10.3730.20">
    <property type="match status" value="1"/>
</dbReference>
<comment type="similarity">
    <text evidence="7 8">Belongs to the drug/metabolite transporter (DMT) superfamily. Small multidrug resistance (SMR) (TC 2.A.7.1) family.</text>
</comment>
<evidence type="ECO:0000256" key="3">
    <source>
        <dbReference type="ARBA" id="ARBA00022475"/>
    </source>
</evidence>
<evidence type="ECO:0000256" key="7">
    <source>
        <dbReference type="ARBA" id="ARBA00038032"/>
    </source>
</evidence>
<evidence type="ECO:0000256" key="9">
    <source>
        <dbReference type="SAM" id="Phobius"/>
    </source>
</evidence>
<reference evidence="10" key="1">
    <citation type="submission" date="2011-09" db="EMBL/GenBank/DDBJ databases">
        <title>The permanent draft genome of Mucilaginibacter paludis DSM 18603.</title>
        <authorList>
            <consortium name="US DOE Joint Genome Institute (JGI-PGF)"/>
            <person name="Lucas S."/>
            <person name="Han J."/>
            <person name="Lapidus A."/>
            <person name="Bruce D."/>
            <person name="Goodwin L."/>
            <person name="Pitluck S."/>
            <person name="Peters L."/>
            <person name="Kyrpides N."/>
            <person name="Mavromatis K."/>
            <person name="Ivanova N."/>
            <person name="Mikhailova N."/>
            <person name="Held B."/>
            <person name="Detter J.C."/>
            <person name="Tapia R."/>
            <person name="Han C."/>
            <person name="Land M."/>
            <person name="Hauser L."/>
            <person name="Markowitz V."/>
            <person name="Cheng J.-F."/>
            <person name="Hugenholtz P."/>
            <person name="Woyke T."/>
            <person name="Wu D."/>
            <person name="Tindall B."/>
            <person name="Brambilla E."/>
            <person name="Klenk H.-P."/>
            <person name="Eisen J.A."/>
        </authorList>
    </citation>
    <scope>NUCLEOTIDE SEQUENCE [LARGE SCALE GENOMIC DNA]</scope>
    <source>
        <strain evidence="10">DSM 18603</strain>
    </source>
</reference>
<evidence type="ECO:0000256" key="5">
    <source>
        <dbReference type="ARBA" id="ARBA00022989"/>
    </source>
</evidence>
<dbReference type="Proteomes" id="UP000002774">
    <property type="component" value="Chromosome"/>
</dbReference>
<dbReference type="GO" id="GO:0022857">
    <property type="term" value="F:transmembrane transporter activity"/>
    <property type="evidence" value="ECO:0007669"/>
    <property type="project" value="InterPro"/>
</dbReference>
<evidence type="ECO:0000256" key="4">
    <source>
        <dbReference type="ARBA" id="ARBA00022692"/>
    </source>
</evidence>
<dbReference type="SUPFAM" id="SSF103481">
    <property type="entry name" value="Multidrug resistance efflux transporter EmrE"/>
    <property type="match status" value="1"/>
</dbReference>
<evidence type="ECO:0000313" key="11">
    <source>
        <dbReference type="Proteomes" id="UP000002774"/>
    </source>
</evidence>
<evidence type="ECO:0000256" key="6">
    <source>
        <dbReference type="ARBA" id="ARBA00023136"/>
    </source>
</evidence>
<organism evidence="10 11">
    <name type="scientific">Mucilaginibacter paludis DSM 18603</name>
    <dbReference type="NCBI Taxonomy" id="714943"/>
    <lineage>
        <taxon>Bacteria</taxon>
        <taxon>Pseudomonadati</taxon>
        <taxon>Bacteroidota</taxon>
        <taxon>Sphingobacteriia</taxon>
        <taxon>Sphingobacteriales</taxon>
        <taxon>Sphingobacteriaceae</taxon>
        <taxon>Mucilaginibacter</taxon>
    </lineage>
</organism>
<dbReference type="InterPro" id="IPR045324">
    <property type="entry name" value="Small_multidrug_res"/>
</dbReference>
<keyword evidence="4 8" id="KW-0812">Transmembrane</keyword>
<feature type="transmembrane region" description="Helical" evidence="9">
    <location>
        <begin position="75"/>
        <end position="95"/>
    </location>
</feature>
<feature type="transmembrane region" description="Helical" evidence="9">
    <location>
        <begin position="101"/>
        <end position="121"/>
    </location>
</feature>
<keyword evidence="3" id="KW-1003">Cell membrane</keyword>
<dbReference type="Pfam" id="PF00893">
    <property type="entry name" value="Multi_Drug_Res"/>
    <property type="match status" value="1"/>
</dbReference>
<dbReference type="RefSeq" id="WP_008512390.1">
    <property type="nucleotide sequence ID" value="NZ_CM001403.1"/>
</dbReference>
<keyword evidence="2" id="KW-0813">Transport</keyword>
<dbReference type="PANTHER" id="PTHR30561:SF1">
    <property type="entry name" value="MULTIDRUG TRANSPORTER EMRE"/>
    <property type="match status" value="1"/>
</dbReference>
<proteinExistence type="inferred from homology"/>
<dbReference type="GO" id="GO:0005886">
    <property type="term" value="C:plasma membrane"/>
    <property type="evidence" value="ECO:0007669"/>
    <property type="project" value="UniProtKB-SubCell"/>
</dbReference>
<dbReference type="STRING" id="714943.Mucpa_6504"/>
<comment type="subcellular location">
    <subcellularLocation>
        <location evidence="1 8">Cell membrane</location>
        <topology evidence="1 8">Multi-pass membrane protein</topology>
    </subcellularLocation>
</comment>
<dbReference type="AlphaFoldDB" id="H1Y9Q5"/>
<evidence type="ECO:0000256" key="2">
    <source>
        <dbReference type="ARBA" id="ARBA00022448"/>
    </source>
</evidence>
<dbReference type="InterPro" id="IPR000390">
    <property type="entry name" value="Small_drug/metabolite_transptr"/>
</dbReference>
<sequence>MRWLFLLIASLFEALWTYSVKYFSLTNLKTIRFDNFYKMDGGLPALIPLLGYIIFGVGNIFFFSLALKSLSNSTAYSVWTAMTIVVLKLIELLYFKQKISVVEFCFIIMIIVGIMGLKFYGPPEKTV</sequence>
<feature type="transmembrane region" description="Helical" evidence="9">
    <location>
        <begin position="41"/>
        <end position="63"/>
    </location>
</feature>
<accession>H1Y9Q5</accession>
<name>H1Y9Q5_9SPHI</name>
<dbReference type="InterPro" id="IPR037185">
    <property type="entry name" value="EmrE-like"/>
</dbReference>
<protein>
    <submittedName>
        <fullName evidence="10">Small multidrug resistance protein</fullName>
    </submittedName>
</protein>
<keyword evidence="11" id="KW-1185">Reference proteome</keyword>
<evidence type="ECO:0000256" key="8">
    <source>
        <dbReference type="RuleBase" id="RU003942"/>
    </source>
</evidence>
<evidence type="ECO:0000313" key="10">
    <source>
        <dbReference type="EMBL" id="EHQ30557.1"/>
    </source>
</evidence>
<evidence type="ECO:0000256" key="1">
    <source>
        <dbReference type="ARBA" id="ARBA00004651"/>
    </source>
</evidence>
<dbReference type="PANTHER" id="PTHR30561">
    <property type="entry name" value="SMR FAMILY PROTON-DEPENDENT DRUG EFFLUX TRANSPORTER SUGE"/>
    <property type="match status" value="1"/>
</dbReference>
<keyword evidence="6 9" id="KW-0472">Membrane</keyword>
<dbReference type="OrthoDB" id="21828at2"/>
<keyword evidence="5 9" id="KW-1133">Transmembrane helix</keyword>
<dbReference type="EMBL" id="CM001403">
    <property type="protein sequence ID" value="EHQ30557.1"/>
    <property type="molecule type" value="Genomic_DNA"/>
</dbReference>
<gene>
    <name evidence="10" type="ORF">Mucpa_6504</name>
</gene>
<dbReference type="eggNOG" id="COG2076">
    <property type="taxonomic scope" value="Bacteria"/>
</dbReference>
<dbReference type="HOGENOM" id="CLU_133067_1_2_10"/>